<dbReference type="PANTHER" id="PTHR47313">
    <property type="entry name" value="RIBOSOMAL RNA LARGE SUBUNIT METHYLTRANSFERASE K/L"/>
    <property type="match status" value="1"/>
</dbReference>
<dbReference type="Gene3D" id="3.40.50.150">
    <property type="entry name" value="Vaccinia Virus protein VP39"/>
    <property type="match status" value="1"/>
</dbReference>
<dbReference type="GO" id="GO:0003723">
    <property type="term" value="F:RNA binding"/>
    <property type="evidence" value="ECO:0007669"/>
    <property type="project" value="UniProtKB-UniRule"/>
</dbReference>
<protein>
    <submittedName>
        <fullName evidence="5">RNA methyltransferase</fullName>
    </submittedName>
</protein>
<accession>A0A8E6BA28</accession>
<keyword evidence="6" id="KW-1185">Reference proteome</keyword>
<dbReference type="Gene3D" id="3.30.2130.30">
    <property type="match status" value="1"/>
</dbReference>
<dbReference type="AlphaFoldDB" id="A0A8E6BA28"/>
<evidence type="ECO:0000313" key="5">
    <source>
        <dbReference type="EMBL" id="QVL33333.1"/>
    </source>
</evidence>
<dbReference type="InterPro" id="IPR054170">
    <property type="entry name" value="RlmL_1st"/>
</dbReference>
<keyword evidence="2" id="KW-0808">Transferase</keyword>
<evidence type="ECO:0000313" key="6">
    <source>
        <dbReference type="Proteomes" id="UP000676194"/>
    </source>
</evidence>
<evidence type="ECO:0000256" key="1">
    <source>
        <dbReference type="ARBA" id="ARBA00022603"/>
    </source>
</evidence>
<feature type="domain" description="THUMP" evidence="4">
    <location>
        <begin position="43"/>
        <end position="154"/>
    </location>
</feature>
<sequence length="373" mass="42121">MTSFFATCARGFEPFLARELEKIAASDIQPGRGGVHFQGNRRVLYKSNLHLRTAVRVLQPLRTFPVQSTDELYQAAQTIDWEKYLTLEHTFAIDCNVRDSAITHSLFAAQRVKDAICDQFIARCGKRPSVNLREPMVQFNLHIFRNEASISLDSSCESLHKRGYRPIQTIAPLNEALAAALILQTGWKPDEPFCDPMCGSATLPIEASWMALNRAPGLTRKHFGFMGWLDYDKGEWANVRDEARNDLKKALLAPIIGYDERVDVIELASKNANAAGVGHLVELRAQGLYKFVPSEGKPGTILMNPPYGERIGEEEDLIELYQQIGKIIKTRCTGWKCWIFTGNRNLLRATKLKVLEKHQFMNGKIDCQLARVL</sequence>
<dbReference type="InterPro" id="IPR004114">
    <property type="entry name" value="THUMP_dom"/>
</dbReference>
<dbReference type="Pfam" id="PF02926">
    <property type="entry name" value="THUMP"/>
    <property type="match status" value="1"/>
</dbReference>
<dbReference type="Proteomes" id="UP000676194">
    <property type="component" value="Chromosome"/>
</dbReference>
<dbReference type="PROSITE" id="PS51165">
    <property type="entry name" value="THUMP"/>
    <property type="match status" value="1"/>
</dbReference>
<evidence type="ECO:0000256" key="3">
    <source>
        <dbReference type="PROSITE-ProRule" id="PRU00529"/>
    </source>
</evidence>
<reference evidence="5" key="1">
    <citation type="submission" date="2021-05" db="EMBL/GenBank/DDBJ databases">
        <title>Complete genome sequence of the cellulolytic planctomycete Telmatocola sphagniphila SP2T and characterization of the first cellulase from planctomycetes.</title>
        <authorList>
            <person name="Rakitin A.L."/>
            <person name="Beletsky A.V."/>
            <person name="Naumoff D.G."/>
            <person name="Kulichevskaya I.S."/>
            <person name="Mardanov A.V."/>
            <person name="Ravin N.V."/>
            <person name="Dedysh S.N."/>
        </authorList>
    </citation>
    <scope>NUCLEOTIDE SEQUENCE</scope>
    <source>
        <strain evidence="5">SP2T</strain>
    </source>
</reference>
<dbReference type="GO" id="GO:0070043">
    <property type="term" value="F:rRNA (guanine-N7-)-methyltransferase activity"/>
    <property type="evidence" value="ECO:0007669"/>
    <property type="project" value="TreeGrafter"/>
</dbReference>
<dbReference type="InterPro" id="IPR029063">
    <property type="entry name" value="SAM-dependent_MTases_sf"/>
</dbReference>
<dbReference type="EMBL" id="CP074694">
    <property type="protein sequence ID" value="QVL33333.1"/>
    <property type="molecule type" value="Genomic_DNA"/>
</dbReference>
<dbReference type="SUPFAM" id="SSF53335">
    <property type="entry name" value="S-adenosyl-L-methionine-dependent methyltransferases"/>
    <property type="match status" value="1"/>
</dbReference>
<keyword evidence="1 5" id="KW-0489">Methyltransferase</keyword>
<dbReference type="Pfam" id="PF01170">
    <property type="entry name" value="UPF0020"/>
    <property type="match status" value="1"/>
</dbReference>
<dbReference type="PROSITE" id="PS00092">
    <property type="entry name" value="N6_MTASE"/>
    <property type="match status" value="1"/>
</dbReference>
<keyword evidence="3" id="KW-0694">RNA-binding</keyword>
<name>A0A8E6BA28_9BACT</name>
<dbReference type="InterPro" id="IPR002052">
    <property type="entry name" value="DNA_methylase_N6_adenine_CS"/>
</dbReference>
<dbReference type="CDD" id="cd11715">
    <property type="entry name" value="THUMP_AdoMetMT"/>
    <property type="match status" value="1"/>
</dbReference>
<evidence type="ECO:0000259" key="4">
    <source>
        <dbReference type="PROSITE" id="PS51165"/>
    </source>
</evidence>
<dbReference type="InterPro" id="IPR000241">
    <property type="entry name" value="RlmKL-like_Mtase"/>
</dbReference>
<dbReference type="KEGG" id="tsph:KIH39_05310"/>
<dbReference type="GO" id="GO:0008990">
    <property type="term" value="F:rRNA (guanine-N2-)-methyltransferase activity"/>
    <property type="evidence" value="ECO:0007669"/>
    <property type="project" value="TreeGrafter"/>
</dbReference>
<evidence type="ECO:0000256" key="2">
    <source>
        <dbReference type="ARBA" id="ARBA00022679"/>
    </source>
</evidence>
<dbReference type="SMART" id="SM00981">
    <property type="entry name" value="THUMP"/>
    <property type="match status" value="1"/>
</dbReference>
<dbReference type="Pfam" id="PF22020">
    <property type="entry name" value="RlmL_1st"/>
    <property type="match status" value="1"/>
</dbReference>
<dbReference type="RefSeq" id="WP_213498223.1">
    <property type="nucleotide sequence ID" value="NZ_CP074694.1"/>
</dbReference>
<proteinExistence type="predicted"/>
<organism evidence="5 6">
    <name type="scientific">Telmatocola sphagniphila</name>
    <dbReference type="NCBI Taxonomy" id="1123043"/>
    <lineage>
        <taxon>Bacteria</taxon>
        <taxon>Pseudomonadati</taxon>
        <taxon>Planctomycetota</taxon>
        <taxon>Planctomycetia</taxon>
        <taxon>Gemmatales</taxon>
        <taxon>Gemmataceae</taxon>
    </lineage>
</organism>
<dbReference type="PANTHER" id="PTHR47313:SF1">
    <property type="entry name" value="RIBOSOMAL RNA LARGE SUBUNIT METHYLTRANSFERASE K_L"/>
    <property type="match status" value="1"/>
</dbReference>
<gene>
    <name evidence="5" type="ORF">KIH39_05310</name>
</gene>